<dbReference type="Proteomes" id="UP001175261">
    <property type="component" value="Unassembled WGS sequence"/>
</dbReference>
<feature type="compositionally biased region" description="Low complexity" evidence="1">
    <location>
        <begin position="299"/>
        <end position="308"/>
    </location>
</feature>
<evidence type="ECO:0000313" key="2">
    <source>
        <dbReference type="EMBL" id="KAK0388949.1"/>
    </source>
</evidence>
<proteinExistence type="predicted"/>
<reference evidence="2" key="1">
    <citation type="submission" date="2022-10" db="EMBL/GenBank/DDBJ databases">
        <title>Determination and structural analysis of whole genome sequence of Sarocladium strictum F4-1.</title>
        <authorList>
            <person name="Hu L."/>
            <person name="Jiang Y."/>
        </authorList>
    </citation>
    <scope>NUCLEOTIDE SEQUENCE</scope>
    <source>
        <strain evidence="2">F4-1</strain>
    </source>
</reference>
<organism evidence="2 3">
    <name type="scientific">Sarocladium strictum</name>
    <name type="common">Black bundle disease fungus</name>
    <name type="synonym">Acremonium strictum</name>
    <dbReference type="NCBI Taxonomy" id="5046"/>
    <lineage>
        <taxon>Eukaryota</taxon>
        <taxon>Fungi</taxon>
        <taxon>Dikarya</taxon>
        <taxon>Ascomycota</taxon>
        <taxon>Pezizomycotina</taxon>
        <taxon>Sordariomycetes</taxon>
        <taxon>Hypocreomycetidae</taxon>
        <taxon>Hypocreales</taxon>
        <taxon>Sarocladiaceae</taxon>
        <taxon>Sarocladium</taxon>
    </lineage>
</organism>
<evidence type="ECO:0000256" key="1">
    <source>
        <dbReference type="SAM" id="MobiDB-lite"/>
    </source>
</evidence>
<dbReference type="EMBL" id="JAPDFR010000002">
    <property type="protein sequence ID" value="KAK0388949.1"/>
    <property type="molecule type" value="Genomic_DNA"/>
</dbReference>
<sequence length="463" mass="50194">MSKRHCNMWDDWGFDESRRMASIALPGSRDWMSCPSCKWDVIGSVQTLAIADLAWLMLHPPPLGRYCTYSSSRRWRLTLYLLPPSALALPVCPFRGRLKLFTLICFLSGCIPVPSNPFAQVQPFAMVLPRLSLLALLITASTVLAQDDTSGDDGYFGYKLERRGDEESAGYETANTEDPIGNLNPIPDVYLNASVSVGEINIEVDNLTAKVNLDAKVLNLLHFTAGVSASVDKVRLNIQNVSAKVELEARLENVVAMIGDVLDVIDANPIIATLGQGLGDVVGNITDDLGGGGGGGVGSDNSSDGGSSAEDEDEATAIARRNLQFKLDNNILYSVNDFSGSTHRNRILAQNGSLIDSFLDNSGDVSRERVVGYYSRDMTFNGHNRTIYQPIEPPVGGGDGDDGDEESETVIKEFELQYRYAPFPGLEAYSNIYVDTEGNVLRTQVIAEAEGGGTATIANEQHL</sequence>
<protein>
    <submittedName>
        <fullName evidence="2">Uncharacterized protein</fullName>
    </submittedName>
</protein>
<keyword evidence="3" id="KW-1185">Reference proteome</keyword>
<feature type="region of interest" description="Disordered" evidence="1">
    <location>
        <begin position="292"/>
        <end position="314"/>
    </location>
</feature>
<name>A0AA39GL68_SARSR</name>
<comment type="caution">
    <text evidence="2">The sequence shown here is derived from an EMBL/GenBank/DDBJ whole genome shotgun (WGS) entry which is preliminary data.</text>
</comment>
<accession>A0AA39GL68</accession>
<gene>
    <name evidence="2" type="ORF">NLU13_2526</name>
</gene>
<dbReference type="AlphaFoldDB" id="A0AA39GL68"/>
<evidence type="ECO:0000313" key="3">
    <source>
        <dbReference type="Proteomes" id="UP001175261"/>
    </source>
</evidence>